<keyword evidence="2" id="KW-0255">Endonuclease</keyword>
<dbReference type="EMBL" id="BK016063">
    <property type="protein sequence ID" value="DAF92116.1"/>
    <property type="molecule type" value="Genomic_DNA"/>
</dbReference>
<sequence length="577" mass="66990">MIEKICRECGQPFIAKNSRQLYCSREHFRSCPVCGKTYKVNNAYLREPVRACSLECTMKRKEESCLAKYGCKDPGNSKEAIERRKETCLARYGVDNPSKLPEISEKIKKSFMDRYGVINAGQMESTKEKVRSTWEQKSDEELEEISEKRRHTCLERYGADNPLKISENVEKLKQTNLRKYGHECAMWSPEIREKINETLVSRYGTAEFWTNPDIIKKRIETCREKYGCDYAIAYPGTRKKIQDIIKDKYGGISPMHSKEVAEKVKQTTLERYGVYPVFLREDVMELVAEDRRGKRISKTQQQFNDMLNDIGLDTIQEFVLNRKIYDIRVLGSNILVEVDPSYTHSQQDNVYHQILDKFYHRDKSKNALDNGYRCIHVFDWDDRIKLAQMISKPSNNVFARDCNVSMLSLKLTNQFLDDNHIQGGLSSQTVCIGLFLADQLVSVMTFGPSRYNKNYEWELLRFANRSDCRVVGGASKLFKLFIKEFDPKSIISYCDLAKFTGDVYEKMGMSFVRNTSPAKVWSKDGKKITDNLLRQRGYDQLFGTNFGKGTSNEELMIENGWRSVYDCGQSVWEWIAK</sequence>
<dbReference type="Pfam" id="PF24308">
    <property type="entry name" value="DUF7487"/>
    <property type="match status" value="1"/>
</dbReference>
<keyword evidence="2" id="KW-0540">Nuclease</keyword>
<dbReference type="GO" id="GO:0004519">
    <property type="term" value="F:endonuclease activity"/>
    <property type="evidence" value="ECO:0007669"/>
    <property type="project" value="UniProtKB-KW"/>
</dbReference>
<accession>A0A8S5UCD8</accession>
<organism evidence="2">
    <name type="scientific">Siphoviridae sp. ctgN495</name>
    <dbReference type="NCBI Taxonomy" id="2825608"/>
    <lineage>
        <taxon>Viruses</taxon>
        <taxon>Duplodnaviria</taxon>
        <taxon>Heunggongvirae</taxon>
        <taxon>Uroviricota</taxon>
        <taxon>Caudoviricetes</taxon>
    </lineage>
</organism>
<name>A0A8S5UCD8_9CAUD</name>
<dbReference type="Gene3D" id="3.40.960.10">
    <property type="entry name" value="VSR Endonuclease"/>
    <property type="match status" value="1"/>
</dbReference>
<protein>
    <submittedName>
        <fullName evidence="2">Endonuclease-like protein</fullName>
    </submittedName>
</protein>
<evidence type="ECO:0000259" key="1">
    <source>
        <dbReference type="Pfam" id="PF24308"/>
    </source>
</evidence>
<evidence type="ECO:0000313" key="2">
    <source>
        <dbReference type="EMBL" id="DAF92116.1"/>
    </source>
</evidence>
<proteinExistence type="predicted"/>
<keyword evidence="2" id="KW-0378">Hydrolase</keyword>
<feature type="domain" description="DUF7487" evidence="1">
    <location>
        <begin position="128"/>
        <end position="241"/>
    </location>
</feature>
<dbReference type="InterPro" id="IPR055910">
    <property type="entry name" value="DUF7487"/>
</dbReference>
<reference evidence="2" key="1">
    <citation type="journal article" date="2021" name="Proc. Natl. Acad. Sci. U.S.A.">
        <title>A Catalog of Tens of Thousands of Viruses from Human Metagenomes Reveals Hidden Associations with Chronic Diseases.</title>
        <authorList>
            <person name="Tisza M.J."/>
            <person name="Buck C.B."/>
        </authorList>
    </citation>
    <scope>NUCLEOTIDE SEQUENCE</scope>
    <source>
        <strain evidence="2">CtgN495</strain>
    </source>
</reference>